<dbReference type="AlphaFoldDB" id="A0A1G6SAC4"/>
<proteinExistence type="predicted"/>
<organism evidence="2 3">
    <name type="scientific">Sanguibacter gelidistatuariae</name>
    <dbReference type="NCBI Taxonomy" id="1814289"/>
    <lineage>
        <taxon>Bacteria</taxon>
        <taxon>Bacillati</taxon>
        <taxon>Actinomycetota</taxon>
        <taxon>Actinomycetes</taxon>
        <taxon>Micrococcales</taxon>
        <taxon>Sanguibacteraceae</taxon>
        <taxon>Sanguibacter</taxon>
    </lineage>
</organism>
<keyword evidence="1" id="KW-1133">Transmembrane helix</keyword>
<name>A0A1G6SAC4_9MICO</name>
<dbReference type="STRING" id="1814289.SAMN05216410_2919"/>
<gene>
    <name evidence="2" type="ORF">SAMN05216410_2919</name>
</gene>
<evidence type="ECO:0000313" key="3">
    <source>
        <dbReference type="Proteomes" id="UP000199039"/>
    </source>
</evidence>
<dbReference type="EMBL" id="FMYH01000005">
    <property type="protein sequence ID" value="SDD13890.1"/>
    <property type="molecule type" value="Genomic_DNA"/>
</dbReference>
<reference evidence="2 3" key="1">
    <citation type="submission" date="2016-09" db="EMBL/GenBank/DDBJ databases">
        <authorList>
            <person name="Capua I."/>
            <person name="De Benedictis P."/>
            <person name="Joannis T."/>
            <person name="Lombin L.H."/>
            <person name="Cattoli G."/>
        </authorList>
    </citation>
    <scope>NUCLEOTIDE SEQUENCE [LARGE SCALE GENOMIC DNA]</scope>
    <source>
        <strain evidence="2 3">ISLP-3</strain>
    </source>
</reference>
<evidence type="ECO:0000256" key="1">
    <source>
        <dbReference type="SAM" id="Phobius"/>
    </source>
</evidence>
<accession>A0A1G6SAC4</accession>
<protein>
    <submittedName>
        <fullName evidence="2">Uncharacterized protein</fullName>
    </submittedName>
</protein>
<evidence type="ECO:0000313" key="2">
    <source>
        <dbReference type="EMBL" id="SDD13890.1"/>
    </source>
</evidence>
<feature type="transmembrane region" description="Helical" evidence="1">
    <location>
        <begin position="57"/>
        <end position="77"/>
    </location>
</feature>
<sequence>MPWPAQAHTLEDPSVVGVTVRITPMRTSGLGCHAPVLPHTGSSHPEAPTLSNTGAKAIPVLVATSLVLGGAGTVALLRRRAHLRRPSRQQLPA</sequence>
<keyword evidence="3" id="KW-1185">Reference proteome</keyword>
<keyword evidence="1" id="KW-0472">Membrane</keyword>
<keyword evidence="1" id="KW-0812">Transmembrane</keyword>
<dbReference type="Proteomes" id="UP000199039">
    <property type="component" value="Unassembled WGS sequence"/>
</dbReference>